<dbReference type="SMART" id="SM00345">
    <property type="entry name" value="HTH_GNTR"/>
    <property type="match status" value="1"/>
</dbReference>
<dbReference type="InterPro" id="IPR000524">
    <property type="entry name" value="Tscrpt_reg_HTH_GntR"/>
</dbReference>
<evidence type="ECO:0000256" key="1">
    <source>
        <dbReference type="ARBA" id="ARBA00023015"/>
    </source>
</evidence>
<dbReference type="RefSeq" id="WP_377982864.1">
    <property type="nucleotide sequence ID" value="NZ_JBBKXZ010000001.1"/>
</dbReference>
<dbReference type="InterPro" id="IPR036388">
    <property type="entry name" value="WH-like_DNA-bd_sf"/>
</dbReference>
<dbReference type="Proteomes" id="UP001598138">
    <property type="component" value="Unassembled WGS sequence"/>
</dbReference>
<dbReference type="SUPFAM" id="SSF46785">
    <property type="entry name" value="Winged helix' DNA-binding domain"/>
    <property type="match status" value="1"/>
</dbReference>
<sequence>MQESSTNLKDLSNRKKATWITFAYVIHNEIALIDMVKTFVSFSAKNSDNKLPKYQQLINSLLQDIEMGELKPGERLPSINEASEECYLSRDTVERAYTELHKMGVITSIFRKGYFISNSSIKTKTKVLFLVGKITTTNKEIFDSFCESLGKNVMVDIYTYQYKTRQFQEIMAQQLGNYHYYVIMPHLIEEEEENIKCLKKISGDRLILLDQNFNSISNAHASIISQPKTALNFHFSNQINLFNKYHSFNLVVSEEDYFDAGLINGCSEFCEANGLEFQVLDGLDPVDVRAGEIYFTLDDKDLVKAIKYGETNGLTIGENLGLIAFNDCHFKEIVAGGITVLSNQPSLLGEMAAQLIQDNDKSSHELALQFIIRKSL</sequence>
<dbReference type="PANTHER" id="PTHR38445">
    <property type="entry name" value="HTH-TYPE TRANSCRIPTIONAL REPRESSOR YTRA"/>
    <property type="match status" value="1"/>
</dbReference>
<evidence type="ECO:0000256" key="2">
    <source>
        <dbReference type="ARBA" id="ARBA00023125"/>
    </source>
</evidence>
<name>A0ABW6DAP9_9BACT</name>
<keyword evidence="6" id="KW-1185">Reference proteome</keyword>
<dbReference type="Pfam" id="PF00392">
    <property type="entry name" value="GntR"/>
    <property type="match status" value="1"/>
</dbReference>
<evidence type="ECO:0000313" key="6">
    <source>
        <dbReference type="Proteomes" id="UP001598138"/>
    </source>
</evidence>
<dbReference type="EMBL" id="JBBKXZ010000001">
    <property type="protein sequence ID" value="MFD3393987.1"/>
    <property type="molecule type" value="Genomic_DNA"/>
</dbReference>
<feature type="domain" description="HTH gntR-type" evidence="4">
    <location>
        <begin position="51"/>
        <end position="119"/>
    </location>
</feature>
<keyword evidence="3" id="KW-0804">Transcription</keyword>
<protein>
    <submittedName>
        <fullName evidence="5">GntR family transcriptional regulator</fullName>
    </submittedName>
</protein>
<dbReference type="InterPro" id="IPR028082">
    <property type="entry name" value="Peripla_BP_I"/>
</dbReference>
<dbReference type="Gene3D" id="3.40.50.2300">
    <property type="match status" value="2"/>
</dbReference>
<gene>
    <name evidence="5" type="ORF">U0R10_05090</name>
</gene>
<dbReference type="CDD" id="cd07377">
    <property type="entry name" value="WHTH_GntR"/>
    <property type="match status" value="1"/>
</dbReference>
<dbReference type="Gene3D" id="1.10.10.10">
    <property type="entry name" value="Winged helix-like DNA-binding domain superfamily/Winged helix DNA-binding domain"/>
    <property type="match status" value="1"/>
</dbReference>
<evidence type="ECO:0000259" key="4">
    <source>
        <dbReference type="PROSITE" id="PS50949"/>
    </source>
</evidence>
<evidence type="ECO:0000313" key="5">
    <source>
        <dbReference type="EMBL" id="MFD3393987.1"/>
    </source>
</evidence>
<dbReference type="PROSITE" id="PS50949">
    <property type="entry name" value="HTH_GNTR"/>
    <property type="match status" value="1"/>
</dbReference>
<keyword evidence="1" id="KW-0805">Transcription regulation</keyword>
<dbReference type="PANTHER" id="PTHR38445:SF10">
    <property type="entry name" value="GNTR-FAMILY TRANSCRIPTIONAL REGULATOR"/>
    <property type="match status" value="1"/>
</dbReference>
<accession>A0ABW6DAP9</accession>
<dbReference type="InterPro" id="IPR036390">
    <property type="entry name" value="WH_DNA-bd_sf"/>
</dbReference>
<dbReference type="SUPFAM" id="SSF53822">
    <property type="entry name" value="Periplasmic binding protein-like I"/>
    <property type="match status" value="1"/>
</dbReference>
<organism evidence="5 6">
    <name type="scientific">Aquirufa avitistagni</name>
    <dbReference type="NCBI Taxonomy" id="3104728"/>
    <lineage>
        <taxon>Bacteria</taxon>
        <taxon>Pseudomonadati</taxon>
        <taxon>Bacteroidota</taxon>
        <taxon>Cytophagia</taxon>
        <taxon>Cytophagales</taxon>
        <taxon>Flectobacillaceae</taxon>
        <taxon>Aquirufa</taxon>
    </lineage>
</organism>
<comment type="caution">
    <text evidence="5">The sequence shown here is derived from an EMBL/GenBank/DDBJ whole genome shotgun (WGS) entry which is preliminary data.</text>
</comment>
<evidence type="ECO:0000256" key="3">
    <source>
        <dbReference type="ARBA" id="ARBA00023163"/>
    </source>
</evidence>
<reference evidence="5 6" key="1">
    <citation type="submission" date="2024-03" db="EMBL/GenBank/DDBJ databases">
        <title>Aquirufa genome sequencing.</title>
        <authorList>
            <person name="Pitt A."/>
            <person name="Hahn M.W."/>
        </authorList>
    </citation>
    <scope>NUCLEOTIDE SEQUENCE [LARGE SCALE GENOMIC DNA]</scope>
    <source>
        <strain evidence="5 6">OSTEICH-129V</strain>
    </source>
</reference>
<keyword evidence="2" id="KW-0238">DNA-binding</keyword>
<proteinExistence type="predicted"/>